<evidence type="ECO:0000313" key="5">
    <source>
        <dbReference type="Proteomes" id="UP000818603"/>
    </source>
</evidence>
<reference evidence="2" key="1">
    <citation type="journal article" date="2014" name="Int. J. Syst. Evol. Microbiol.">
        <title>Complete genome sequence of Corynebacterium casei LMG S-19264T (=DSM 44701T), isolated from a smear-ripened cheese.</title>
        <authorList>
            <consortium name="US DOE Joint Genome Institute (JGI-PGF)"/>
            <person name="Walter F."/>
            <person name="Albersmeier A."/>
            <person name="Kalinowski J."/>
            <person name="Ruckert C."/>
        </authorList>
    </citation>
    <scope>NUCLEOTIDE SEQUENCE</scope>
    <source>
        <strain evidence="2">CGMCC 1.14984</strain>
    </source>
</reference>
<keyword evidence="5" id="KW-1185">Reference proteome</keyword>
<dbReference type="RefSeq" id="WP_155140284.1">
    <property type="nucleotide sequence ID" value="NZ_BMGZ01000002.1"/>
</dbReference>
<comment type="caution">
    <text evidence="2">The sequence shown here is derived from an EMBL/GenBank/DDBJ whole genome shotgun (WGS) entry which is preliminary data.</text>
</comment>
<dbReference type="EMBL" id="BMGZ01000002">
    <property type="protein sequence ID" value="GGH98220.1"/>
    <property type="molecule type" value="Genomic_DNA"/>
</dbReference>
<dbReference type="AlphaFoldDB" id="A0A8J3A2X6"/>
<dbReference type="Proteomes" id="UP000621856">
    <property type="component" value="Unassembled WGS sequence"/>
</dbReference>
<feature type="transmembrane region" description="Helical" evidence="1">
    <location>
        <begin position="120"/>
        <end position="139"/>
    </location>
</feature>
<evidence type="ECO:0000313" key="3">
    <source>
        <dbReference type="EMBL" id="NHK28353.1"/>
    </source>
</evidence>
<name>A0A8J3A2X6_9PROT</name>
<keyword evidence="1" id="KW-0812">Transmembrane</keyword>
<keyword evidence="1" id="KW-0472">Membrane</keyword>
<evidence type="ECO:0000256" key="1">
    <source>
        <dbReference type="SAM" id="Phobius"/>
    </source>
</evidence>
<dbReference type="Proteomes" id="UP000818603">
    <property type="component" value="Unassembled WGS sequence"/>
</dbReference>
<proteinExistence type="predicted"/>
<protein>
    <submittedName>
        <fullName evidence="2">Uncharacterized protein</fullName>
    </submittedName>
</protein>
<sequence>MIEYKKRESVMTKAEHIYRLTDDEIQMVRPDGYTWGLKLAEIDTIRVAYAPTRAKTNRYLTTITDRRKGKLQYDNMHFAGVADFEDRSVAFSEFTRFVIDRVRSASPTARLMAGAPAVSYFAQLFFVAAVFFVLALVIFSLPINFGNLAVTVFIKAAIIIIFLPFLFKWIVKGRPRQVAFDAIPKDYLPKPGIMARRDGGAVGD</sequence>
<reference evidence="3 5" key="2">
    <citation type="submission" date="2020-02" db="EMBL/GenBank/DDBJ databases">
        <title>Genome sequence of Parvularcula flava strain NH6-79.</title>
        <authorList>
            <person name="Abdul Karim M.H."/>
            <person name="Lam M.Q."/>
            <person name="Chen S.J."/>
            <person name="Yahya A."/>
            <person name="Shahir S."/>
            <person name="Shamsir M.S."/>
            <person name="Chong C.S."/>
        </authorList>
    </citation>
    <scope>NUCLEOTIDE SEQUENCE [LARGE SCALE GENOMIC DNA]</scope>
    <source>
        <strain evidence="3 5">NH6-79</strain>
    </source>
</reference>
<accession>A0A8J3A2X6</accession>
<dbReference type="EMBL" id="VCJR02000002">
    <property type="protein sequence ID" value="NHK28353.1"/>
    <property type="molecule type" value="Genomic_DNA"/>
</dbReference>
<gene>
    <name evidence="3" type="ORF">FF098_010595</name>
    <name evidence="2" type="ORF">GCM10011355_21300</name>
</gene>
<evidence type="ECO:0000313" key="2">
    <source>
        <dbReference type="EMBL" id="GGH98220.1"/>
    </source>
</evidence>
<feature type="transmembrane region" description="Helical" evidence="1">
    <location>
        <begin position="145"/>
        <end position="167"/>
    </location>
</feature>
<reference evidence="2" key="3">
    <citation type="submission" date="2020-09" db="EMBL/GenBank/DDBJ databases">
        <authorList>
            <person name="Sun Q."/>
            <person name="Zhou Y."/>
        </authorList>
    </citation>
    <scope>NUCLEOTIDE SEQUENCE</scope>
    <source>
        <strain evidence="2">CGMCC 1.14984</strain>
    </source>
</reference>
<organism evidence="2 4">
    <name type="scientific">Aquisalinus luteolus</name>
    <dbReference type="NCBI Taxonomy" id="1566827"/>
    <lineage>
        <taxon>Bacteria</taxon>
        <taxon>Pseudomonadati</taxon>
        <taxon>Pseudomonadota</taxon>
        <taxon>Alphaproteobacteria</taxon>
        <taxon>Parvularculales</taxon>
        <taxon>Parvularculaceae</taxon>
        <taxon>Aquisalinus</taxon>
    </lineage>
</organism>
<evidence type="ECO:0000313" key="4">
    <source>
        <dbReference type="Proteomes" id="UP000621856"/>
    </source>
</evidence>
<keyword evidence="1" id="KW-1133">Transmembrane helix</keyword>